<dbReference type="OrthoDB" id="411785at2759"/>
<proteinExistence type="predicted"/>
<reference evidence="1" key="1">
    <citation type="submission" date="2021-08" db="EMBL/GenBank/DDBJ databases">
        <title>WGS assembly of Ceratopteris richardii.</title>
        <authorList>
            <person name="Marchant D.B."/>
            <person name="Chen G."/>
            <person name="Jenkins J."/>
            <person name="Shu S."/>
            <person name="Leebens-Mack J."/>
            <person name="Grimwood J."/>
            <person name="Schmutz J."/>
            <person name="Soltis P."/>
            <person name="Soltis D."/>
            <person name="Chen Z.-H."/>
        </authorList>
    </citation>
    <scope>NUCLEOTIDE SEQUENCE</scope>
    <source>
        <strain evidence="1">Whitten #5841</strain>
        <tissue evidence="1">Leaf</tissue>
    </source>
</reference>
<dbReference type="Gene3D" id="3.40.50.150">
    <property type="entry name" value="Vaccinia Virus protein VP39"/>
    <property type="match status" value="1"/>
</dbReference>
<dbReference type="AlphaFoldDB" id="A0A8T2TS28"/>
<dbReference type="InterPro" id="IPR029063">
    <property type="entry name" value="SAM-dependent_MTases_sf"/>
</dbReference>
<accession>A0A8T2TS28</accession>
<protein>
    <submittedName>
        <fullName evidence="1">Uncharacterized protein</fullName>
    </submittedName>
</protein>
<dbReference type="Proteomes" id="UP000825935">
    <property type="component" value="Chromosome 11"/>
</dbReference>
<organism evidence="1 2">
    <name type="scientific">Ceratopteris richardii</name>
    <name type="common">Triangle waterfern</name>
    <dbReference type="NCBI Taxonomy" id="49495"/>
    <lineage>
        <taxon>Eukaryota</taxon>
        <taxon>Viridiplantae</taxon>
        <taxon>Streptophyta</taxon>
        <taxon>Embryophyta</taxon>
        <taxon>Tracheophyta</taxon>
        <taxon>Polypodiopsida</taxon>
        <taxon>Polypodiidae</taxon>
        <taxon>Polypodiales</taxon>
        <taxon>Pteridineae</taxon>
        <taxon>Pteridaceae</taxon>
        <taxon>Parkerioideae</taxon>
        <taxon>Ceratopteris</taxon>
    </lineage>
</organism>
<name>A0A8T2TS28_CERRI</name>
<evidence type="ECO:0000313" key="1">
    <source>
        <dbReference type="EMBL" id="KAH7426381.1"/>
    </source>
</evidence>
<dbReference type="EMBL" id="CM035416">
    <property type="protein sequence ID" value="KAH7426381.1"/>
    <property type="molecule type" value="Genomic_DNA"/>
</dbReference>
<keyword evidence="2" id="KW-1185">Reference proteome</keyword>
<gene>
    <name evidence="1" type="ORF">KP509_11G099200</name>
</gene>
<sequence length="95" mass="11429">MLRNVHRVLSANGVFISISFSQPHFRRLVFEDQSFSWSMKWATFGDTFHYFFYTLKKGSYIKPSMDHRVLKYEMDLVQEHMNEEDYLLQALLDDP</sequence>
<evidence type="ECO:0000313" key="2">
    <source>
        <dbReference type="Proteomes" id="UP000825935"/>
    </source>
</evidence>
<comment type="caution">
    <text evidence="1">The sequence shown here is derived from an EMBL/GenBank/DDBJ whole genome shotgun (WGS) entry which is preliminary data.</text>
</comment>
<dbReference type="OMA" id="HMNEEDY"/>